<dbReference type="Gene3D" id="1.10.8.60">
    <property type="match status" value="1"/>
</dbReference>
<evidence type="ECO:0000313" key="2">
    <source>
        <dbReference type="Proteomes" id="UP000024942"/>
    </source>
</evidence>
<accession>A0A059G7H6</accession>
<dbReference type="eggNOG" id="COG0593">
    <property type="taxonomic scope" value="Bacteria"/>
</dbReference>
<dbReference type="STRING" id="1280953.HOC_09599"/>
<reference evidence="1 2" key="1">
    <citation type="journal article" date="2014" name="Antonie Van Leeuwenhoek">
        <title>Hyphomonas beringensis sp. nov. and Hyphomonas chukchiensis sp. nov., isolated from surface seawater of the Bering Sea and Chukchi Sea.</title>
        <authorList>
            <person name="Li C."/>
            <person name="Lai Q."/>
            <person name="Li G."/>
            <person name="Dong C."/>
            <person name="Wang J."/>
            <person name="Liao Y."/>
            <person name="Shao Z."/>
        </authorList>
    </citation>
    <scope>NUCLEOTIDE SEQUENCE [LARGE SCALE GENOMIC DNA]</scope>
    <source>
        <strain evidence="1 2">SCH89</strain>
    </source>
</reference>
<dbReference type="OrthoDB" id="7390113at2"/>
<dbReference type="InterPro" id="IPR027417">
    <property type="entry name" value="P-loop_NTPase"/>
</dbReference>
<evidence type="ECO:0000313" key="1">
    <source>
        <dbReference type="EMBL" id="KDA02689.1"/>
    </source>
</evidence>
<comment type="caution">
    <text evidence="1">The sequence shown here is derived from an EMBL/GenBank/DDBJ whole genome shotgun (WGS) entry which is preliminary data.</text>
</comment>
<sequence>MPDQLSFGFPATGLGFADLVVSPVNESALRIVQRPENWPTPVLCLVGAPKSGLTTIAHAWAQRFGGDVFEAKAFASLKARDVDARAAAFTAIDGADRVPAGDKVLSLINLISSGAGRMLLTANVPPPQWQAPSADLKSRLNSMPVTEIDPPDEAMMMGRLKAAAVRHFLKLEPDVLKYLVPRLDLSYEAIETFAERLSDGVTDLGRAPSVPLVKEVLDAMQDRAPDG</sequence>
<dbReference type="Gene3D" id="3.40.50.300">
    <property type="entry name" value="P-loop containing nucleotide triphosphate hydrolases"/>
    <property type="match status" value="1"/>
</dbReference>
<keyword evidence="2" id="KW-1185">Reference proteome</keyword>
<protein>
    <recommendedName>
        <fullName evidence="3">Chromosomal replication initiator protein DnaA domain-containing protein</fullName>
    </recommendedName>
</protein>
<evidence type="ECO:0008006" key="3">
    <source>
        <dbReference type="Google" id="ProtNLM"/>
    </source>
</evidence>
<dbReference type="EMBL" id="ARYL01000012">
    <property type="protein sequence ID" value="KDA02689.1"/>
    <property type="molecule type" value="Genomic_DNA"/>
</dbReference>
<dbReference type="RefSeq" id="WP_035537927.1">
    <property type="nucleotide sequence ID" value="NZ_ARYL01000012.1"/>
</dbReference>
<dbReference type="SUPFAM" id="SSF52540">
    <property type="entry name" value="P-loop containing nucleoside triphosphate hydrolases"/>
    <property type="match status" value="1"/>
</dbReference>
<organism evidence="1 2">
    <name type="scientific">Hyphomonas oceanitis SCH89</name>
    <dbReference type="NCBI Taxonomy" id="1280953"/>
    <lineage>
        <taxon>Bacteria</taxon>
        <taxon>Pseudomonadati</taxon>
        <taxon>Pseudomonadota</taxon>
        <taxon>Alphaproteobacteria</taxon>
        <taxon>Hyphomonadales</taxon>
        <taxon>Hyphomonadaceae</taxon>
        <taxon>Hyphomonas</taxon>
    </lineage>
</organism>
<name>A0A059G7H6_9PROT</name>
<dbReference type="AlphaFoldDB" id="A0A059G7H6"/>
<proteinExistence type="predicted"/>
<dbReference type="Proteomes" id="UP000024942">
    <property type="component" value="Unassembled WGS sequence"/>
</dbReference>
<gene>
    <name evidence="1" type="ORF">HOC_09599</name>
</gene>
<dbReference type="PATRIC" id="fig|1280953.3.peg.1938"/>